<evidence type="ECO:0000313" key="3">
    <source>
        <dbReference type="Proteomes" id="UP000320762"/>
    </source>
</evidence>
<dbReference type="PANTHER" id="PTHR38792:SF3">
    <property type="entry name" value="BNR_ASP-BOX REPEAT DOMAIN PROTEIN (AFU_ORTHOLOGUE AFUA_7G06430)-RELATED"/>
    <property type="match status" value="1"/>
</dbReference>
<dbReference type="OrthoDB" id="2739686at2759"/>
<sequence length="364" mass="37764">MARFSFLHATLFLCAALTARALVLAERAPPLVPHVDATSIDISPNAAGAYPRLARLADGTLIGSYTTSASGSKTLTLSRSTNGGQSFTALSTIATSPGDLDNAFLLQLGDGTVLAAFRNHDLDSNGNPTYYRLTVCSSSDNGASWTYLSQIAERAATSTKNGLWEPWMRLSADGAVQVYYASENAGNDQDILMQMSTDGGASWGKPVTVAGGTTTGRDGMPGCANFYGGLMCVFETTEGTNGRFVVKSVISTDDGVNWGQRSPVYAPADTSRNAGAPQIAATTDGTLVTSFMTDEDASVTGWPNVGAAFKIVTSAGEGGWAHKTEVSPAQSSWPGLLGQEDGSVLGCAGHDGEGAVCHKITFTS</sequence>
<feature type="chain" id="PRO_5022073953" evidence="1">
    <location>
        <begin position="26"/>
        <end position="364"/>
    </location>
</feature>
<dbReference type="InterPro" id="IPR036278">
    <property type="entry name" value="Sialidase_sf"/>
</dbReference>
<protein>
    <submittedName>
        <fullName evidence="2">Glycoside hydrolase family 93 protein</fullName>
    </submittedName>
</protein>
<dbReference type="AlphaFoldDB" id="A0A550CES9"/>
<gene>
    <name evidence="2" type="ORF">BD626DRAFT_402755</name>
</gene>
<accession>A0A550CES9</accession>
<dbReference type="CDD" id="cd15482">
    <property type="entry name" value="Sialidase_non-viral"/>
    <property type="match status" value="1"/>
</dbReference>
<dbReference type="STRING" id="97359.A0A550CES9"/>
<dbReference type="PANTHER" id="PTHR38792">
    <property type="entry name" value="BNR/ASP-BOX REPEAT DOMAIN PROTEIN (AFU_ORTHOLOGUE AFUA_7G06430)-RELATED"/>
    <property type="match status" value="1"/>
</dbReference>
<dbReference type="Proteomes" id="UP000320762">
    <property type="component" value="Unassembled WGS sequence"/>
</dbReference>
<proteinExistence type="predicted"/>
<evidence type="ECO:0000313" key="2">
    <source>
        <dbReference type="EMBL" id="TRM63308.1"/>
    </source>
</evidence>
<dbReference type="SUPFAM" id="SSF50939">
    <property type="entry name" value="Sialidases"/>
    <property type="match status" value="1"/>
</dbReference>
<organism evidence="2 3">
    <name type="scientific">Schizophyllum amplum</name>
    <dbReference type="NCBI Taxonomy" id="97359"/>
    <lineage>
        <taxon>Eukaryota</taxon>
        <taxon>Fungi</taxon>
        <taxon>Dikarya</taxon>
        <taxon>Basidiomycota</taxon>
        <taxon>Agaricomycotina</taxon>
        <taxon>Agaricomycetes</taxon>
        <taxon>Agaricomycetidae</taxon>
        <taxon>Agaricales</taxon>
        <taxon>Schizophyllaceae</taxon>
        <taxon>Schizophyllum</taxon>
    </lineage>
</organism>
<keyword evidence="3" id="KW-1185">Reference proteome</keyword>
<name>A0A550CES9_9AGAR</name>
<evidence type="ECO:0000256" key="1">
    <source>
        <dbReference type="SAM" id="SignalP"/>
    </source>
</evidence>
<keyword evidence="1" id="KW-0732">Signal</keyword>
<reference evidence="2 3" key="1">
    <citation type="journal article" date="2019" name="New Phytol.">
        <title>Comparative genomics reveals unique wood-decay strategies and fruiting body development in the Schizophyllaceae.</title>
        <authorList>
            <person name="Almasi E."/>
            <person name="Sahu N."/>
            <person name="Krizsan K."/>
            <person name="Balint B."/>
            <person name="Kovacs G.M."/>
            <person name="Kiss B."/>
            <person name="Cseklye J."/>
            <person name="Drula E."/>
            <person name="Henrissat B."/>
            <person name="Nagy I."/>
            <person name="Chovatia M."/>
            <person name="Adam C."/>
            <person name="LaButti K."/>
            <person name="Lipzen A."/>
            <person name="Riley R."/>
            <person name="Grigoriev I.V."/>
            <person name="Nagy L.G."/>
        </authorList>
    </citation>
    <scope>NUCLEOTIDE SEQUENCE [LARGE SCALE GENOMIC DNA]</scope>
    <source>
        <strain evidence="2 3">NL-1724</strain>
    </source>
</reference>
<dbReference type="EMBL" id="VDMD01000010">
    <property type="protein sequence ID" value="TRM63308.1"/>
    <property type="molecule type" value="Genomic_DNA"/>
</dbReference>
<keyword evidence="2" id="KW-0378">Hydrolase</keyword>
<dbReference type="GO" id="GO:0016787">
    <property type="term" value="F:hydrolase activity"/>
    <property type="evidence" value="ECO:0007669"/>
    <property type="project" value="UniProtKB-KW"/>
</dbReference>
<comment type="caution">
    <text evidence="2">The sequence shown here is derived from an EMBL/GenBank/DDBJ whole genome shotgun (WGS) entry which is preliminary data.</text>
</comment>
<feature type="signal peptide" evidence="1">
    <location>
        <begin position="1"/>
        <end position="25"/>
    </location>
</feature>
<dbReference type="Gene3D" id="2.120.10.10">
    <property type="match status" value="1"/>
</dbReference>